<evidence type="ECO:0000313" key="3">
    <source>
        <dbReference type="Proteomes" id="UP001152622"/>
    </source>
</evidence>
<feature type="region of interest" description="Disordered" evidence="1">
    <location>
        <begin position="73"/>
        <end position="161"/>
    </location>
</feature>
<dbReference type="Proteomes" id="UP001152622">
    <property type="component" value="Chromosome 20"/>
</dbReference>
<feature type="compositionally biased region" description="Low complexity" evidence="1">
    <location>
        <begin position="84"/>
        <end position="93"/>
    </location>
</feature>
<evidence type="ECO:0000256" key="1">
    <source>
        <dbReference type="SAM" id="MobiDB-lite"/>
    </source>
</evidence>
<gene>
    <name evidence="2" type="ORF">SKAU_G00391900</name>
</gene>
<accession>A0A9Q1IBP1</accession>
<name>A0A9Q1IBP1_SYNKA</name>
<protein>
    <submittedName>
        <fullName evidence="2">Uncharacterized protein</fullName>
    </submittedName>
</protein>
<organism evidence="2 3">
    <name type="scientific">Synaphobranchus kaupii</name>
    <name type="common">Kaup's arrowtooth eel</name>
    <dbReference type="NCBI Taxonomy" id="118154"/>
    <lineage>
        <taxon>Eukaryota</taxon>
        <taxon>Metazoa</taxon>
        <taxon>Chordata</taxon>
        <taxon>Craniata</taxon>
        <taxon>Vertebrata</taxon>
        <taxon>Euteleostomi</taxon>
        <taxon>Actinopterygii</taxon>
        <taxon>Neopterygii</taxon>
        <taxon>Teleostei</taxon>
        <taxon>Anguilliformes</taxon>
        <taxon>Synaphobranchidae</taxon>
        <taxon>Synaphobranchus</taxon>
    </lineage>
</organism>
<feature type="compositionally biased region" description="Basic residues" evidence="1">
    <location>
        <begin position="110"/>
        <end position="128"/>
    </location>
</feature>
<feature type="compositionally biased region" description="Gly residues" evidence="1">
    <location>
        <begin position="74"/>
        <end position="83"/>
    </location>
</feature>
<reference evidence="2" key="1">
    <citation type="journal article" date="2023" name="Science">
        <title>Genome structures resolve the early diversification of teleost fishes.</title>
        <authorList>
            <person name="Parey E."/>
            <person name="Louis A."/>
            <person name="Montfort J."/>
            <person name="Bouchez O."/>
            <person name="Roques C."/>
            <person name="Iampietro C."/>
            <person name="Lluch J."/>
            <person name="Castinel A."/>
            <person name="Donnadieu C."/>
            <person name="Desvignes T."/>
            <person name="Floi Bucao C."/>
            <person name="Jouanno E."/>
            <person name="Wen M."/>
            <person name="Mejri S."/>
            <person name="Dirks R."/>
            <person name="Jansen H."/>
            <person name="Henkel C."/>
            <person name="Chen W.J."/>
            <person name="Zahm M."/>
            <person name="Cabau C."/>
            <person name="Klopp C."/>
            <person name="Thompson A.W."/>
            <person name="Robinson-Rechavi M."/>
            <person name="Braasch I."/>
            <person name="Lecointre G."/>
            <person name="Bobe J."/>
            <person name="Postlethwait J.H."/>
            <person name="Berthelot C."/>
            <person name="Roest Crollius H."/>
            <person name="Guiguen Y."/>
        </authorList>
    </citation>
    <scope>NUCLEOTIDE SEQUENCE</scope>
    <source>
        <strain evidence="2">WJC10195</strain>
    </source>
</reference>
<dbReference type="AlphaFoldDB" id="A0A9Q1IBP1"/>
<feature type="compositionally biased region" description="Basic and acidic residues" evidence="1">
    <location>
        <begin position="152"/>
        <end position="161"/>
    </location>
</feature>
<dbReference type="EMBL" id="JAINUF010000020">
    <property type="protein sequence ID" value="KAJ8335848.1"/>
    <property type="molecule type" value="Genomic_DNA"/>
</dbReference>
<comment type="caution">
    <text evidence="2">The sequence shown here is derived from an EMBL/GenBank/DDBJ whole genome shotgun (WGS) entry which is preliminary data.</text>
</comment>
<keyword evidence="3" id="KW-1185">Reference proteome</keyword>
<sequence>MRIILDQWEELEMKSGFLHLMDLDLERKMQGPYGPLADHHVRLVETETLTWEQAQIQSLRDLHLALMMTIGVTGLPGGPGFGQQGEEPGQGVRQRGGRRKRPQGQARPEKPKRRNPGGRRIKPFKGKRLNPEDMEQRQFFPIFTVAPETVNELEKEEQKDF</sequence>
<evidence type="ECO:0000313" key="2">
    <source>
        <dbReference type="EMBL" id="KAJ8335848.1"/>
    </source>
</evidence>
<proteinExistence type="predicted"/>